<dbReference type="Proteomes" id="UP000005316">
    <property type="component" value="Unassembled WGS sequence"/>
</dbReference>
<evidence type="ECO:0000313" key="1">
    <source>
        <dbReference type="EMBL" id="EGQ21300.1"/>
    </source>
</evidence>
<protein>
    <submittedName>
        <fullName evidence="1">Uncharacterized protein</fullName>
    </submittedName>
</protein>
<evidence type="ECO:0000313" key="2">
    <source>
        <dbReference type="Proteomes" id="UP000005316"/>
    </source>
</evidence>
<dbReference type="HOGENOM" id="CLU_2883669_0_0_9"/>
<comment type="caution">
    <text evidence="1">The sequence shown here is derived from an EMBL/GenBank/DDBJ whole genome shotgun (WGS) entry which is preliminary data.</text>
</comment>
<accession>F9DX06</accession>
<organism evidence="1 2">
    <name type="scientific">Sporosarcina newyorkensis 2681</name>
    <dbReference type="NCBI Taxonomy" id="1027292"/>
    <lineage>
        <taxon>Bacteria</taxon>
        <taxon>Bacillati</taxon>
        <taxon>Bacillota</taxon>
        <taxon>Bacilli</taxon>
        <taxon>Bacillales</taxon>
        <taxon>Caryophanaceae</taxon>
        <taxon>Sporosarcina</taxon>
    </lineage>
</organism>
<name>F9DX06_9BACL</name>
<proteinExistence type="predicted"/>
<reference evidence="1 2" key="1">
    <citation type="submission" date="2011-04" db="EMBL/GenBank/DDBJ databases">
        <authorList>
            <person name="Muzny D."/>
            <person name="Qin X."/>
            <person name="Deng J."/>
            <person name="Jiang H."/>
            <person name="Liu Y."/>
            <person name="Qu J."/>
            <person name="Song X.-Z."/>
            <person name="Zhang L."/>
            <person name="Thornton R."/>
            <person name="Coyle M."/>
            <person name="Francisco L."/>
            <person name="Jackson L."/>
            <person name="Javaid M."/>
            <person name="Korchina V."/>
            <person name="Kovar C."/>
            <person name="Mata R."/>
            <person name="Mathew T."/>
            <person name="Ngo R."/>
            <person name="Nguyen L."/>
            <person name="Nguyen N."/>
            <person name="Okwuonu G."/>
            <person name="Ongeri F."/>
            <person name="Pham C."/>
            <person name="Simmons D."/>
            <person name="Wilczek-Boney K."/>
            <person name="Hale W."/>
            <person name="Jakkamsetti A."/>
            <person name="Pham P."/>
            <person name="Ruth R."/>
            <person name="San Lucas F."/>
            <person name="Warren J."/>
            <person name="Zhang J."/>
            <person name="Zhao Z."/>
            <person name="Zhou C."/>
            <person name="Zhu D."/>
            <person name="Lee S."/>
            <person name="Bess C."/>
            <person name="Blankenburg K."/>
            <person name="Forbes L."/>
            <person name="Fu Q."/>
            <person name="Gubbala S."/>
            <person name="Hirani K."/>
            <person name="Jayaseelan J.C."/>
            <person name="Lara F."/>
            <person name="Munidasa M."/>
            <person name="Palculict T."/>
            <person name="Patil S."/>
            <person name="Pu L.-L."/>
            <person name="Saada N."/>
            <person name="Tang L."/>
            <person name="Weissenberger G."/>
            <person name="Zhu Y."/>
            <person name="Hemphill L."/>
            <person name="Shang Y."/>
            <person name="Youmans B."/>
            <person name="Ayvaz T."/>
            <person name="Ross M."/>
            <person name="Santibanez J."/>
            <person name="Aqrawi P."/>
            <person name="Gross S."/>
            <person name="Joshi V."/>
            <person name="Fowler G."/>
            <person name="Nazareth L."/>
            <person name="Reid J."/>
            <person name="Worley K."/>
            <person name="Petrosino J."/>
            <person name="Highlander S."/>
            <person name="Gibbs R."/>
        </authorList>
    </citation>
    <scope>NUCLEOTIDE SEQUENCE [LARGE SCALE GENOMIC DNA]</scope>
    <source>
        <strain evidence="1 2">2681</strain>
    </source>
</reference>
<sequence>MSELDLTEHLERERMSDDLKTSLLDVYKAQDDLIYAQQEAVMRLLHENVEQENMINELLHNNV</sequence>
<gene>
    <name evidence="1" type="ORF">HMPREF9372_3337</name>
</gene>
<dbReference type="AlphaFoldDB" id="F9DX06"/>
<dbReference type="EMBL" id="AFPZ01000104">
    <property type="protein sequence ID" value="EGQ21300.1"/>
    <property type="molecule type" value="Genomic_DNA"/>
</dbReference>